<dbReference type="InterPro" id="IPR026022">
    <property type="entry name" value="PhoU_dom"/>
</dbReference>
<dbReference type="InterPro" id="IPR028366">
    <property type="entry name" value="PhoU"/>
</dbReference>
<dbReference type="Pfam" id="PF01895">
    <property type="entry name" value="PhoU"/>
    <property type="match status" value="2"/>
</dbReference>
<dbReference type="GO" id="GO:0045936">
    <property type="term" value="P:negative regulation of phosphate metabolic process"/>
    <property type="evidence" value="ECO:0007669"/>
    <property type="project" value="InterPro"/>
</dbReference>
<feature type="domain" description="PhoU" evidence="1">
    <location>
        <begin position="119"/>
        <end position="205"/>
    </location>
</feature>
<proteinExistence type="predicted"/>
<evidence type="ECO:0000259" key="1">
    <source>
        <dbReference type="Pfam" id="PF01895"/>
    </source>
</evidence>
<protein>
    <submittedName>
        <fullName evidence="2">Phosphate transport system protein</fullName>
    </submittedName>
</protein>
<dbReference type="RefSeq" id="WP_121940959.1">
    <property type="nucleotide sequence ID" value="NZ_CP137846.1"/>
</dbReference>
<dbReference type="PANTHER" id="PTHR42930:SF3">
    <property type="entry name" value="PHOSPHATE-SPECIFIC TRANSPORT SYSTEM ACCESSORY PROTEIN PHOU"/>
    <property type="match status" value="1"/>
</dbReference>
<accession>A0A3L9ZYL6</accession>
<evidence type="ECO:0000313" key="2">
    <source>
        <dbReference type="EMBL" id="RMA77467.1"/>
    </source>
</evidence>
<name>A0A3L9ZYL6_9BACT</name>
<dbReference type="NCBIfam" id="TIGR02135">
    <property type="entry name" value="phoU_full"/>
    <property type="match status" value="1"/>
</dbReference>
<organism evidence="2 3">
    <name type="scientific">Metamycoplasma subdolum</name>
    <dbReference type="NCBI Taxonomy" id="92407"/>
    <lineage>
        <taxon>Bacteria</taxon>
        <taxon>Bacillati</taxon>
        <taxon>Mycoplasmatota</taxon>
        <taxon>Mycoplasmoidales</taxon>
        <taxon>Metamycoplasmataceae</taxon>
        <taxon>Metamycoplasma</taxon>
    </lineage>
</organism>
<dbReference type="SUPFAM" id="SSF109755">
    <property type="entry name" value="PhoU-like"/>
    <property type="match status" value="1"/>
</dbReference>
<dbReference type="EMBL" id="REFI01000010">
    <property type="protein sequence ID" value="RMA77467.1"/>
    <property type="molecule type" value="Genomic_DNA"/>
</dbReference>
<dbReference type="OrthoDB" id="9814256at2"/>
<comment type="caution">
    <text evidence="2">The sequence shown here is derived from an EMBL/GenBank/DDBJ whole genome shotgun (WGS) entry which is preliminary data.</text>
</comment>
<keyword evidence="3" id="KW-1185">Reference proteome</keyword>
<sequence>MPNSIVTNEILRIKQRIINLSNLVLSQHEKAYKALIEHDEKLAKEVIEGDLKVDAEMDGIKNDISFVLTKEPLAKYLRRSVSYLIISKELERLGDYAKHIARFIINIQKPSASSIRRIKDIYDAVLNMMQELSDNINEERNERILKLVENDDLVDTKTLEVNRELIVSFSKRKHTEEEISERVYLLNLVNSLERAGDHIVNICESLYYIINGNYIKL</sequence>
<dbReference type="AlphaFoldDB" id="A0A3L9ZYL6"/>
<feature type="domain" description="PhoU" evidence="1">
    <location>
        <begin position="18"/>
        <end position="103"/>
    </location>
</feature>
<dbReference type="InterPro" id="IPR038078">
    <property type="entry name" value="PhoU-like_sf"/>
</dbReference>
<dbReference type="Gene3D" id="1.20.58.220">
    <property type="entry name" value="Phosphate transport system protein phou homolog 2, domain 2"/>
    <property type="match status" value="1"/>
</dbReference>
<dbReference type="PANTHER" id="PTHR42930">
    <property type="entry name" value="PHOSPHATE-SPECIFIC TRANSPORT SYSTEM ACCESSORY PROTEIN PHOU"/>
    <property type="match status" value="1"/>
</dbReference>
<gene>
    <name evidence="2" type="ORF">JN00_0512</name>
</gene>
<dbReference type="Proteomes" id="UP000267246">
    <property type="component" value="Unassembled WGS sequence"/>
</dbReference>
<evidence type="ECO:0000313" key="3">
    <source>
        <dbReference type="Proteomes" id="UP000267246"/>
    </source>
</evidence>
<reference evidence="2 3" key="1">
    <citation type="submission" date="2018-10" db="EMBL/GenBank/DDBJ databases">
        <title>Genomic Encyclopedia of Archaeal and Bacterial Type Strains, Phase II (KMG-II): from individual species to whole genera.</title>
        <authorList>
            <person name="Goeker M."/>
        </authorList>
    </citation>
    <scope>NUCLEOTIDE SEQUENCE [LARGE SCALE GENOMIC DNA]</scope>
    <source>
        <strain evidence="2 3">ATCC 29870</strain>
    </source>
</reference>
<dbReference type="GO" id="GO:0030643">
    <property type="term" value="P:intracellular phosphate ion homeostasis"/>
    <property type="evidence" value="ECO:0007669"/>
    <property type="project" value="InterPro"/>
</dbReference>